<accession>A0ABV3WWC3</accession>
<dbReference type="PANTHER" id="PTHR32309">
    <property type="entry name" value="TYROSINE-PROTEIN KINASE"/>
    <property type="match status" value="1"/>
</dbReference>
<keyword evidence="3" id="KW-0175">Coiled coil</keyword>
<name>A0ABV3WWC3_9HYPH</name>
<dbReference type="SUPFAM" id="SSF52540">
    <property type="entry name" value="P-loop containing nucleoside triphosphate hydrolases"/>
    <property type="match status" value="1"/>
</dbReference>
<comment type="caution">
    <text evidence="5">The sequence shown here is derived from an EMBL/GenBank/DDBJ whole genome shotgun (WGS) entry which is preliminary data.</text>
</comment>
<keyword evidence="6" id="KW-1185">Reference proteome</keyword>
<dbReference type="Gene3D" id="3.40.50.300">
    <property type="entry name" value="P-loop containing nucleotide triphosphate hydrolases"/>
    <property type="match status" value="1"/>
</dbReference>
<evidence type="ECO:0000313" key="6">
    <source>
        <dbReference type="Proteomes" id="UP001559025"/>
    </source>
</evidence>
<dbReference type="CDD" id="cd05387">
    <property type="entry name" value="BY-kinase"/>
    <property type="match status" value="1"/>
</dbReference>
<dbReference type="InterPro" id="IPR027417">
    <property type="entry name" value="P-loop_NTPase"/>
</dbReference>
<dbReference type="EMBL" id="JAZHFV010000006">
    <property type="protein sequence ID" value="MEX4008971.1"/>
    <property type="molecule type" value="Genomic_DNA"/>
</dbReference>
<dbReference type="InterPro" id="IPR050445">
    <property type="entry name" value="Bact_polysacc_biosynth/exp"/>
</dbReference>
<feature type="coiled-coil region" evidence="3">
    <location>
        <begin position="319"/>
        <end position="363"/>
    </location>
</feature>
<dbReference type="InterPro" id="IPR005702">
    <property type="entry name" value="Wzc-like_C"/>
</dbReference>
<feature type="region of interest" description="Disordered" evidence="4">
    <location>
        <begin position="670"/>
        <end position="702"/>
    </location>
</feature>
<evidence type="ECO:0000313" key="5">
    <source>
        <dbReference type="EMBL" id="MEX4008971.1"/>
    </source>
</evidence>
<keyword evidence="1" id="KW-0547">Nucleotide-binding</keyword>
<evidence type="ECO:0000256" key="1">
    <source>
        <dbReference type="ARBA" id="ARBA00022741"/>
    </source>
</evidence>
<reference evidence="5 6" key="1">
    <citation type="submission" date="2024-01" db="EMBL/GenBank/DDBJ databases">
        <title>New evidence supports the origin of RcGTA from prophage.</title>
        <authorList>
            <person name="Xu Y."/>
            <person name="Liu B."/>
            <person name="Chen F."/>
        </authorList>
    </citation>
    <scope>NUCLEOTIDE SEQUENCE [LARGE SCALE GENOMIC DNA]</scope>
    <source>
        <strain evidence="5 6">CBW1107-2</strain>
    </source>
</reference>
<protein>
    <submittedName>
        <fullName evidence="5">Polysaccharide biosynthesis tyrosine autokinase</fullName>
    </submittedName>
</protein>
<evidence type="ECO:0000256" key="3">
    <source>
        <dbReference type="SAM" id="Coils"/>
    </source>
</evidence>
<dbReference type="PANTHER" id="PTHR32309:SF13">
    <property type="entry name" value="FERRIC ENTEROBACTIN TRANSPORT PROTEIN FEPE"/>
    <property type="match status" value="1"/>
</dbReference>
<proteinExistence type="predicted"/>
<keyword evidence="2" id="KW-0067">ATP-binding</keyword>
<evidence type="ECO:0000256" key="4">
    <source>
        <dbReference type="SAM" id="MobiDB-lite"/>
    </source>
</evidence>
<dbReference type="Proteomes" id="UP001559025">
    <property type="component" value="Unassembled WGS sequence"/>
</dbReference>
<dbReference type="RefSeq" id="WP_368803957.1">
    <property type="nucleotide sequence ID" value="NZ_JAZHFV010000006.1"/>
</dbReference>
<gene>
    <name evidence="5" type="ORF">V1479_16800</name>
</gene>
<organism evidence="5 6">
    <name type="scientific">Neoaquamicrobium sediminum</name>
    <dbReference type="NCBI Taxonomy" id="1849104"/>
    <lineage>
        <taxon>Bacteria</taxon>
        <taxon>Pseudomonadati</taxon>
        <taxon>Pseudomonadota</taxon>
        <taxon>Alphaproteobacteria</taxon>
        <taxon>Hyphomicrobiales</taxon>
        <taxon>Phyllobacteriaceae</taxon>
        <taxon>Neoaquamicrobium</taxon>
    </lineage>
</organism>
<sequence>MGLSAAWFGYANAPSSYVSQAVIVLDVRRVQAIPNESVVSPLPQDSPVLRTQLDIIGSRTLALNVVERLKREGIDVEEHRLVDWSPLTLIRSVVGFVASGNAGSSGEAEQAPQPTTTNSDERMIDLLLSNLRVSNDGRSYTIFISYASAKPEISASVANAFARSYLAHQIDIQKAANRRVSDWLGETLIGLRAQLEQSEQALEHFRQGAGLIQTNGVSLQSMAVAAANTETARVKGALATAEARLEVVKRLAGEQDVPALAEFLGSTAIQTLHTEHSRVERELDTLKKSGAIRSRQIDLLTAEKEALDRQIGVEVDRLIQSLANEADIARENLAALGQSLQAAQTELSEANNAELTAAQLQREATANRAIYESYLVRYKQTIEQDGFEMPEAQLISPAQPAAARASPRPSNWLLLGIGLAGCFAAFGITWREMTDRRLRILRDLEATGIPVIGAVPRLPARRFGKVETVADQATPLGLALSGIRLSLRARGKKVVAVTSAGSGRGKTSLALGLVRSAAAAGLKAVVVEADLRNPSLASTAGLKPDEWLDGILDSELASDAVIHRDPQSQACIVPARSRKVAPELFLQSSAFGQFVARLRENFELVVLDAPDLERANDAVVIAGLADCSLFVVDCERDRSEQVVDALRRMTAIGSAPDGIILNRASKDVTLEPDFSPETTSWSLKRQPGDPASGQGSVIRIAR</sequence>
<evidence type="ECO:0000256" key="2">
    <source>
        <dbReference type="ARBA" id="ARBA00022840"/>
    </source>
</evidence>